<dbReference type="InterPro" id="IPR006626">
    <property type="entry name" value="PbH1"/>
</dbReference>
<reference evidence="2" key="1">
    <citation type="journal article" date="2014" name="Int. J. Syst. Evol. Microbiol.">
        <title>Complete genome sequence of Corynebacterium casei LMG S-19264T (=DSM 44701T), isolated from a smear-ripened cheese.</title>
        <authorList>
            <consortium name="US DOE Joint Genome Institute (JGI-PGF)"/>
            <person name="Walter F."/>
            <person name="Albersmeier A."/>
            <person name="Kalinowski J."/>
            <person name="Ruckert C."/>
        </authorList>
    </citation>
    <scope>NUCLEOTIDE SEQUENCE</scope>
    <source>
        <strain evidence="2">CGMCC 1.12921</strain>
    </source>
</reference>
<keyword evidence="1" id="KW-0732">Signal</keyword>
<proteinExistence type="predicted"/>
<keyword evidence="3" id="KW-1185">Reference proteome</keyword>
<evidence type="ECO:0008006" key="4">
    <source>
        <dbReference type="Google" id="ProtNLM"/>
    </source>
</evidence>
<reference evidence="2" key="2">
    <citation type="submission" date="2020-09" db="EMBL/GenBank/DDBJ databases">
        <authorList>
            <person name="Sun Q."/>
            <person name="Zhou Y."/>
        </authorList>
    </citation>
    <scope>NUCLEOTIDE SEQUENCE</scope>
    <source>
        <strain evidence="2">CGMCC 1.12921</strain>
    </source>
</reference>
<organism evidence="2 3">
    <name type="scientific">Aquisalinus flavus</name>
    <dbReference type="NCBI Taxonomy" id="1526572"/>
    <lineage>
        <taxon>Bacteria</taxon>
        <taxon>Pseudomonadati</taxon>
        <taxon>Pseudomonadota</taxon>
        <taxon>Alphaproteobacteria</taxon>
        <taxon>Parvularculales</taxon>
        <taxon>Parvularculaceae</taxon>
        <taxon>Aquisalinus</taxon>
    </lineage>
</organism>
<dbReference type="EMBL" id="BMGH01000001">
    <property type="protein sequence ID" value="GGD00032.1"/>
    <property type="molecule type" value="Genomic_DNA"/>
</dbReference>
<evidence type="ECO:0000313" key="3">
    <source>
        <dbReference type="Proteomes" id="UP000613582"/>
    </source>
</evidence>
<protein>
    <recommendedName>
        <fullName evidence="4">Lipoprotein</fullName>
    </recommendedName>
</protein>
<dbReference type="PANTHER" id="PTHR41339:SF1">
    <property type="entry name" value="SECRETED PROTEIN"/>
    <property type="match status" value="1"/>
</dbReference>
<accession>A0A8J2V1J5</accession>
<dbReference type="Proteomes" id="UP000613582">
    <property type="component" value="Unassembled WGS sequence"/>
</dbReference>
<dbReference type="RefSeq" id="WP_188159830.1">
    <property type="nucleotide sequence ID" value="NZ_BMGH01000001.1"/>
</dbReference>
<dbReference type="AlphaFoldDB" id="A0A8J2V1J5"/>
<feature type="signal peptide" evidence="1">
    <location>
        <begin position="1"/>
        <end position="21"/>
    </location>
</feature>
<evidence type="ECO:0000313" key="2">
    <source>
        <dbReference type="EMBL" id="GGD00032.1"/>
    </source>
</evidence>
<evidence type="ECO:0000256" key="1">
    <source>
        <dbReference type="SAM" id="SignalP"/>
    </source>
</evidence>
<dbReference type="SMART" id="SM00710">
    <property type="entry name" value="PbH1"/>
    <property type="match status" value="6"/>
</dbReference>
<feature type="chain" id="PRO_5035147335" description="Lipoprotein" evidence="1">
    <location>
        <begin position="22"/>
        <end position="919"/>
    </location>
</feature>
<comment type="caution">
    <text evidence="2">The sequence shown here is derived from an EMBL/GenBank/DDBJ whole genome shotgun (WGS) entry which is preliminary data.</text>
</comment>
<sequence>MNVLSNLRGGLLLSSACAVLAACSGSGSNENNGDAGPVTVVPGGGGGGGTNAVNLVPSGFTCPAGTAQGTLTESGTDITACLISGGTFTDDLNLPGTFGGQRVGYGIGGSVFIGENLISNPSGATATLDIGAGAILFGQNGEDVLVINPGSQINAAGTAAQPIVMTSKQDVADGSVDDGSSSGDTTVRGQWGGLTINGLAPINDCDVTTATPATAACNKTGEGGTGLYGGDDPMDSSGTLSYVRVQYAGFQFNGEDELNGISFQGVGEGTQLSHIQVHNSQDDGVEFYGGTVNGKYIVITGSGDDSIDWTDGWDGDLQYALVIQDDTDGDRGIEADNRSNDTDILPRSNPNLSNLTLFGGATGSDGMKLRAGTDGNIANAIVIGFGDGVDFDQQSTAGVEPTVASIYTAGNNGIVDITATDSVEASGNTMNGVIPGQAERAVPVTNNSVGNSLDTPTYIGAFDPLNETNGSNWTTGWTITNYFPPSDSTGCPSGTAVSGDPVPAGRSENLVCILPNAISEDLTLTNGNLYTFEGTVFVGTDAGANASDPKDGFRATLTIEPGVTIYGRSGEDALVITRGSKIEALGTAAAPIVLTAASDVEGTVQQTERGLWGGLAINGRAPINDCDVTTVDPVANPELCEKTGEGGTGLYGGNDPDDDSGTLNYVRVMYAGFQFNGEDELNGISLHGTGRGTEIEYVQVHNAQDDGVEWYGGTSNAKYLVITGSGDDSLDWTDGWNGNAQYAIIVQSDDDGDRGMEVDNRSNDTDILPRSNALISNFTIIGGATNSDGVKVRAGTDGNFYNGIITNTNDGVDFDQQSTLGAAPTFFSTYIVDVTREADSEAIAEGVWADGLNGNVGGDTRGQSSTLTASGTTTALAPGANELAVTPTSPGNPFFDDTTYIGAVENDADDWYVGWTFGL</sequence>
<name>A0A8J2V1J5_9PROT</name>
<gene>
    <name evidence="2" type="ORF">GCM10011342_06310</name>
</gene>
<dbReference type="PANTHER" id="PTHR41339">
    <property type="entry name" value="LIPL48"/>
    <property type="match status" value="1"/>
</dbReference>